<evidence type="ECO:0008006" key="4">
    <source>
        <dbReference type="Google" id="ProtNLM"/>
    </source>
</evidence>
<comment type="caution">
    <text evidence="2">The sequence shown here is derived from an EMBL/GenBank/DDBJ whole genome shotgun (WGS) entry which is preliminary data.</text>
</comment>
<dbReference type="Proteomes" id="UP000179076">
    <property type="component" value="Unassembled WGS sequence"/>
</dbReference>
<reference evidence="2 3" key="1">
    <citation type="journal article" date="2016" name="Nat. Commun.">
        <title>Thousands of microbial genomes shed light on interconnected biogeochemical processes in an aquifer system.</title>
        <authorList>
            <person name="Anantharaman K."/>
            <person name="Brown C.T."/>
            <person name="Hug L.A."/>
            <person name="Sharon I."/>
            <person name="Castelle C.J."/>
            <person name="Probst A.J."/>
            <person name="Thomas B.C."/>
            <person name="Singh A."/>
            <person name="Wilkins M.J."/>
            <person name="Karaoz U."/>
            <person name="Brodie E.L."/>
            <person name="Williams K.H."/>
            <person name="Hubbard S.S."/>
            <person name="Banfield J.F."/>
        </authorList>
    </citation>
    <scope>NUCLEOTIDE SEQUENCE [LARGE SCALE GENOMIC DNA]</scope>
</reference>
<sequence>MAQGRRKDPYNVMLFHASGRASVFFHASIDDGGVWRDATERRCRTRFIAYQTQKLFRRGNDMKDSTTIKSGVSLPKKARPAAVSPRFSTNTKVIAGAGAVILLLGGLIIAAMPKPAANIPATVESHSTGSASSAGTLMALATKFNFGSVSMARGKVTHRYSIRNTGTDPLLIRKMYTSCMCTTAALVKGGRKSDPYGMPGHGFIPTINEPMSPGEDAIIEVVFDPAAHGPAGIGPVERFVTIENNAGRPLVLAFAAVITP</sequence>
<protein>
    <recommendedName>
        <fullName evidence="4">DUF1573 domain-containing protein</fullName>
    </recommendedName>
</protein>
<dbReference type="AlphaFoldDB" id="A0A1F6VDH2"/>
<dbReference type="InterPro" id="IPR011467">
    <property type="entry name" value="DUF1573"/>
</dbReference>
<evidence type="ECO:0000313" key="3">
    <source>
        <dbReference type="Proteomes" id="UP000179076"/>
    </source>
</evidence>
<keyword evidence="1" id="KW-0812">Transmembrane</keyword>
<keyword evidence="1" id="KW-0472">Membrane</keyword>
<organism evidence="2 3">
    <name type="scientific">Candidatus Muproteobacteria bacterium RBG_16_60_9</name>
    <dbReference type="NCBI Taxonomy" id="1817755"/>
    <lineage>
        <taxon>Bacteria</taxon>
        <taxon>Pseudomonadati</taxon>
        <taxon>Pseudomonadota</taxon>
        <taxon>Candidatus Muproteobacteria</taxon>
    </lineage>
</organism>
<name>A0A1F6VDH2_9PROT</name>
<dbReference type="EMBL" id="MFSP01000049">
    <property type="protein sequence ID" value="OGI67707.1"/>
    <property type="molecule type" value="Genomic_DNA"/>
</dbReference>
<keyword evidence="1" id="KW-1133">Transmembrane helix</keyword>
<gene>
    <name evidence="2" type="ORF">A2W18_09645</name>
</gene>
<dbReference type="InterPro" id="IPR013783">
    <property type="entry name" value="Ig-like_fold"/>
</dbReference>
<evidence type="ECO:0000313" key="2">
    <source>
        <dbReference type="EMBL" id="OGI67707.1"/>
    </source>
</evidence>
<proteinExistence type="predicted"/>
<feature type="transmembrane region" description="Helical" evidence="1">
    <location>
        <begin position="93"/>
        <end position="112"/>
    </location>
</feature>
<evidence type="ECO:0000256" key="1">
    <source>
        <dbReference type="SAM" id="Phobius"/>
    </source>
</evidence>
<dbReference type="Pfam" id="PF07610">
    <property type="entry name" value="DUF1573"/>
    <property type="match status" value="1"/>
</dbReference>
<dbReference type="Gene3D" id="2.60.40.10">
    <property type="entry name" value="Immunoglobulins"/>
    <property type="match status" value="1"/>
</dbReference>
<accession>A0A1F6VDH2</accession>